<dbReference type="EMBL" id="CQBM01000003">
    <property type="protein sequence ID" value="CNH96253.1"/>
    <property type="molecule type" value="Genomic_DNA"/>
</dbReference>
<comment type="caution">
    <text evidence="1">The sequence shown here is derived from an EMBL/GenBank/DDBJ whole genome shotgun (WGS) entry which is preliminary data.</text>
</comment>
<evidence type="ECO:0000313" key="1">
    <source>
        <dbReference type="EMBL" id="CNH96253.1"/>
    </source>
</evidence>
<proteinExistence type="predicted"/>
<dbReference type="AlphaFoldDB" id="A0AA36LLD1"/>
<evidence type="ECO:0000313" key="2">
    <source>
        <dbReference type="Proteomes" id="UP000040841"/>
    </source>
</evidence>
<gene>
    <name evidence="1" type="ORF">ERS008502_01821</name>
</gene>
<protein>
    <submittedName>
        <fullName evidence="1">Uncharacterized protein</fullName>
    </submittedName>
</protein>
<dbReference type="Proteomes" id="UP000040841">
    <property type="component" value="Unassembled WGS sequence"/>
</dbReference>
<organism evidence="1 2">
    <name type="scientific">Yersinia mollaretii</name>
    <dbReference type="NCBI Taxonomy" id="33060"/>
    <lineage>
        <taxon>Bacteria</taxon>
        <taxon>Pseudomonadati</taxon>
        <taxon>Pseudomonadota</taxon>
        <taxon>Gammaproteobacteria</taxon>
        <taxon>Enterobacterales</taxon>
        <taxon>Yersiniaceae</taxon>
        <taxon>Yersinia</taxon>
    </lineage>
</organism>
<sequence>MWGRFWDKGEGEQVSVDMRSDQVSVDIRAVLTLPSQPQPRRRAGRPSFTCGLREILPCG</sequence>
<accession>A0AA36LLD1</accession>
<reference evidence="1 2" key="1">
    <citation type="submission" date="2015-03" db="EMBL/GenBank/DDBJ databases">
        <authorList>
            <consortium name="Pathogen Informatics"/>
            <person name="Murphy D."/>
        </authorList>
    </citation>
    <scope>NUCLEOTIDE SEQUENCE [LARGE SCALE GENOMIC DNA]</scope>
    <source>
        <strain evidence="1 2">FE82747</strain>
    </source>
</reference>
<name>A0AA36LLD1_YERMO</name>